<feature type="chain" id="PRO_5041245457" description="DUF7707 domain-containing protein" evidence="1">
    <location>
        <begin position="18"/>
        <end position="222"/>
    </location>
</feature>
<name>A0AA39CBI9_9EURO</name>
<protein>
    <recommendedName>
        <fullName evidence="2">DUF7707 domain-containing protein</fullName>
    </recommendedName>
</protein>
<keyword evidence="1" id="KW-0732">Signal</keyword>
<dbReference type="PANTHER" id="PTHR38118">
    <property type="entry name" value="ANCHORED CELL WALL PROTEIN 11-RELATED"/>
    <property type="match status" value="1"/>
</dbReference>
<dbReference type="EMBL" id="JAPDRK010000027">
    <property type="protein sequence ID" value="KAJ9602332.1"/>
    <property type="molecule type" value="Genomic_DNA"/>
</dbReference>
<evidence type="ECO:0000313" key="3">
    <source>
        <dbReference type="EMBL" id="KAJ9602332.1"/>
    </source>
</evidence>
<dbReference type="Pfam" id="PF24808">
    <property type="entry name" value="DUF7707"/>
    <property type="match status" value="1"/>
</dbReference>
<evidence type="ECO:0000313" key="4">
    <source>
        <dbReference type="Proteomes" id="UP001172673"/>
    </source>
</evidence>
<gene>
    <name evidence="3" type="ORF">H2200_013187</name>
</gene>
<dbReference type="AlphaFoldDB" id="A0AA39CBI9"/>
<dbReference type="Proteomes" id="UP001172673">
    <property type="component" value="Unassembled WGS sequence"/>
</dbReference>
<accession>A0AA39CBI9</accession>
<organism evidence="3 4">
    <name type="scientific">Cladophialophora chaetospira</name>
    <dbReference type="NCBI Taxonomy" id="386627"/>
    <lineage>
        <taxon>Eukaryota</taxon>
        <taxon>Fungi</taxon>
        <taxon>Dikarya</taxon>
        <taxon>Ascomycota</taxon>
        <taxon>Pezizomycotina</taxon>
        <taxon>Eurotiomycetes</taxon>
        <taxon>Chaetothyriomycetidae</taxon>
        <taxon>Chaetothyriales</taxon>
        <taxon>Herpotrichiellaceae</taxon>
        <taxon>Cladophialophora</taxon>
    </lineage>
</organism>
<sequence>MQYQFLLAASLAALTHAQTIETSSASSVAASTTASQEMPPAATQAFIPADVTATDAFNWCHAQQNTCPQICGGAASTNRCDSGSFTYTCVCSNGTVPDCTAFAQTLPFFMCQATYQQCINAHPNDAQGQQTCTDNQKCGTRNATAEAIAQTSAAEASSASSTSAASSSAAASSGGSASGSSSASATGAGASASSTGAAVAVSQQIATGAFAAILMAAFKLLV</sequence>
<proteinExistence type="predicted"/>
<keyword evidence="4" id="KW-1185">Reference proteome</keyword>
<dbReference type="InterPro" id="IPR056124">
    <property type="entry name" value="DUF7707"/>
</dbReference>
<feature type="domain" description="DUF7707" evidence="2">
    <location>
        <begin position="47"/>
        <end position="142"/>
    </location>
</feature>
<feature type="signal peptide" evidence="1">
    <location>
        <begin position="1"/>
        <end position="17"/>
    </location>
</feature>
<dbReference type="PANTHER" id="PTHR38118:SF4">
    <property type="match status" value="1"/>
</dbReference>
<evidence type="ECO:0000256" key="1">
    <source>
        <dbReference type="SAM" id="SignalP"/>
    </source>
</evidence>
<comment type="caution">
    <text evidence="3">The sequence shown here is derived from an EMBL/GenBank/DDBJ whole genome shotgun (WGS) entry which is preliminary data.</text>
</comment>
<reference evidence="3" key="1">
    <citation type="submission" date="2022-10" db="EMBL/GenBank/DDBJ databases">
        <title>Culturing micro-colonial fungi from biological soil crusts in the Mojave desert and describing Neophaeococcomyces mojavensis, and introducing the new genera and species Taxawa tesnikishii.</title>
        <authorList>
            <person name="Kurbessoian T."/>
            <person name="Stajich J.E."/>
        </authorList>
    </citation>
    <scope>NUCLEOTIDE SEQUENCE</scope>
    <source>
        <strain evidence="3">TK_41</strain>
    </source>
</reference>
<evidence type="ECO:0000259" key="2">
    <source>
        <dbReference type="Pfam" id="PF24808"/>
    </source>
</evidence>